<reference evidence="1" key="1">
    <citation type="submission" date="2018-06" db="EMBL/GenBank/DDBJ databases">
        <authorList>
            <person name="Zhirakovskaya E."/>
        </authorList>
    </citation>
    <scope>NUCLEOTIDE SEQUENCE</scope>
</reference>
<protein>
    <submittedName>
        <fullName evidence="1">Uncharacterized protein</fullName>
    </submittedName>
</protein>
<dbReference type="EMBL" id="UOGH01000218">
    <property type="protein sequence ID" value="VAX31837.1"/>
    <property type="molecule type" value="Genomic_DNA"/>
</dbReference>
<evidence type="ECO:0000313" key="1">
    <source>
        <dbReference type="EMBL" id="VAX31837.1"/>
    </source>
</evidence>
<gene>
    <name evidence="1" type="ORF">MNBD_NITROSPIRAE02-128</name>
</gene>
<name>A0A3B1DT78_9ZZZZ</name>
<sequence>MEEAEAIILASELKEDLVLLDEMINRADFWISKNLYSAVLKDNREL</sequence>
<organism evidence="1">
    <name type="scientific">hydrothermal vent metagenome</name>
    <dbReference type="NCBI Taxonomy" id="652676"/>
    <lineage>
        <taxon>unclassified sequences</taxon>
        <taxon>metagenomes</taxon>
        <taxon>ecological metagenomes</taxon>
    </lineage>
</organism>
<proteinExistence type="predicted"/>
<accession>A0A3B1DT78</accession>
<dbReference type="AlphaFoldDB" id="A0A3B1DT78"/>